<evidence type="ECO:0000259" key="3">
    <source>
        <dbReference type="SMART" id="SM01135"/>
    </source>
</evidence>
<dbReference type="WBParaSite" id="ECPE_0001553601-mRNA-1">
    <property type="protein sequence ID" value="ECPE_0001553601-mRNA-1"/>
    <property type="gene ID" value="ECPE_0001553601"/>
</dbReference>
<evidence type="ECO:0000256" key="1">
    <source>
        <dbReference type="ARBA" id="ARBA00004123"/>
    </source>
</evidence>
<reference evidence="4 5" key="2">
    <citation type="submission" date="2018-11" db="EMBL/GenBank/DDBJ databases">
        <authorList>
            <consortium name="Pathogen Informatics"/>
        </authorList>
    </citation>
    <scope>NUCLEOTIDE SEQUENCE [LARGE SCALE GENOMIC DNA]</scope>
    <source>
        <strain evidence="4 5">Egypt</strain>
    </source>
</reference>
<proteinExistence type="predicted"/>
<reference evidence="6" key="1">
    <citation type="submission" date="2016-06" db="UniProtKB">
        <authorList>
            <consortium name="WormBaseParasite"/>
        </authorList>
    </citation>
    <scope>IDENTIFICATION</scope>
</reference>
<dbReference type="OrthoDB" id="2339771at2759"/>
<protein>
    <submittedName>
        <fullName evidence="6">DIRP domain-containing protein</fullName>
    </submittedName>
</protein>
<comment type="subcellular location">
    <subcellularLocation>
        <location evidence="1">Nucleus</location>
    </subcellularLocation>
</comment>
<dbReference type="PANTHER" id="PTHR21689:SF2">
    <property type="entry name" value="PROTEIN LIN-9 HOMOLOG"/>
    <property type="match status" value="1"/>
</dbReference>
<sequence>MDDQIYQEFDYVPYVDVTDGGPPVALILREHFPNLKTRRMCRGHWAIVRRIIGRPRRFSPTFLAEERGSVQGKRRNLHYLQHLTASGSLGPMASEHLSSLLTCLPATSRVPPRLPVGTKVCLSLYTPLQGLYLGVVEDSCPGDGHYTVWVNELVLCNGLTNPANSNGHQATKNFRGFHIVPDEDVFPLPHQSLPSHIPISALRYHLKESLIDGANSQMMLDYRLNNAYRPGRLCDTTNTRSDDENPAMSTSGGPLLSESVCTADCTLGAGGSTDLSVEGLLISNMKPDASSSIPDCPTDSTQNYQTFTPQNSPKLFASLSFIMMFCQVQKTTVMFCGAE</sequence>
<dbReference type="InterPro" id="IPR033471">
    <property type="entry name" value="DIRP"/>
</dbReference>
<gene>
    <name evidence="4" type="ORF">ECPE_LOCUS15497</name>
</gene>
<dbReference type="EMBL" id="UZAN01060777">
    <property type="protein sequence ID" value="VDP92769.1"/>
    <property type="molecule type" value="Genomic_DNA"/>
</dbReference>
<accession>A0A183B8G1</accession>
<dbReference type="GO" id="GO:0006351">
    <property type="term" value="P:DNA-templated transcription"/>
    <property type="evidence" value="ECO:0007669"/>
    <property type="project" value="InterPro"/>
</dbReference>
<evidence type="ECO:0000313" key="4">
    <source>
        <dbReference type="EMBL" id="VDP92769.1"/>
    </source>
</evidence>
<organism evidence="6">
    <name type="scientific">Echinostoma caproni</name>
    <dbReference type="NCBI Taxonomy" id="27848"/>
    <lineage>
        <taxon>Eukaryota</taxon>
        <taxon>Metazoa</taxon>
        <taxon>Spiralia</taxon>
        <taxon>Lophotrochozoa</taxon>
        <taxon>Platyhelminthes</taxon>
        <taxon>Trematoda</taxon>
        <taxon>Digenea</taxon>
        <taxon>Plagiorchiida</taxon>
        <taxon>Echinostomata</taxon>
        <taxon>Echinostomatoidea</taxon>
        <taxon>Echinostomatidae</taxon>
        <taxon>Echinostoma</taxon>
    </lineage>
</organism>
<keyword evidence="5" id="KW-1185">Reference proteome</keyword>
<dbReference type="GO" id="GO:0005654">
    <property type="term" value="C:nucleoplasm"/>
    <property type="evidence" value="ECO:0007669"/>
    <property type="project" value="TreeGrafter"/>
</dbReference>
<dbReference type="GO" id="GO:0003677">
    <property type="term" value="F:DNA binding"/>
    <property type="evidence" value="ECO:0007669"/>
    <property type="project" value="TreeGrafter"/>
</dbReference>
<dbReference type="InterPro" id="IPR010561">
    <property type="entry name" value="LIN-9/ALY1"/>
</dbReference>
<dbReference type="PANTHER" id="PTHR21689">
    <property type="entry name" value="LIN-9"/>
    <property type="match status" value="1"/>
</dbReference>
<dbReference type="AlphaFoldDB" id="A0A183B8G1"/>
<name>A0A183B8G1_9TREM</name>
<evidence type="ECO:0000313" key="6">
    <source>
        <dbReference type="WBParaSite" id="ECPE_0001553601-mRNA-1"/>
    </source>
</evidence>
<dbReference type="Pfam" id="PF06584">
    <property type="entry name" value="DIRP"/>
    <property type="match status" value="1"/>
</dbReference>
<evidence type="ECO:0000313" key="5">
    <source>
        <dbReference type="Proteomes" id="UP000272942"/>
    </source>
</evidence>
<keyword evidence="2" id="KW-0539">Nucleus</keyword>
<feature type="domain" description="DIRP" evidence="3">
    <location>
        <begin position="5"/>
        <end position="125"/>
    </location>
</feature>
<dbReference type="SMART" id="SM01135">
    <property type="entry name" value="DIRP"/>
    <property type="match status" value="1"/>
</dbReference>
<evidence type="ECO:0000256" key="2">
    <source>
        <dbReference type="ARBA" id="ARBA00023242"/>
    </source>
</evidence>
<dbReference type="GO" id="GO:0006357">
    <property type="term" value="P:regulation of transcription by RNA polymerase II"/>
    <property type="evidence" value="ECO:0007669"/>
    <property type="project" value="TreeGrafter"/>
</dbReference>
<dbReference type="GO" id="GO:0017053">
    <property type="term" value="C:transcription repressor complex"/>
    <property type="evidence" value="ECO:0007669"/>
    <property type="project" value="InterPro"/>
</dbReference>
<dbReference type="GO" id="GO:0051726">
    <property type="term" value="P:regulation of cell cycle"/>
    <property type="evidence" value="ECO:0007669"/>
    <property type="project" value="TreeGrafter"/>
</dbReference>
<dbReference type="Proteomes" id="UP000272942">
    <property type="component" value="Unassembled WGS sequence"/>
</dbReference>